<proteinExistence type="predicted"/>
<dbReference type="EMBL" id="AGNL01047030">
    <property type="protein sequence ID" value="EJK47353.1"/>
    <property type="molecule type" value="Genomic_DNA"/>
</dbReference>
<feature type="compositionally biased region" description="Polar residues" evidence="1">
    <location>
        <begin position="215"/>
        <end position="228"/>
    </location>
</feature>
<dbReference type="Proteomes" id="UP000266841">
    <property type="component" value="Unassembled WGS sequence"/>
</dbReference>
<name>K0R3C0_THAOC</name>
<keyword evidence="3" id="KW-1185">Reference proteome</keyword>
<protein>
    <submittedName>
        <fullName evidence="2">Uncharacterized protein</fullName>
    </submittedName>
</protein>
<gene>
    <name evidence="2" type="ORF">THAOC_33929</name>
</gene>
<comment type="caution">
    <text evidence="2">The sequence shown here is derived from an EMBL/GenBank/DDBJ whole genome shotgun (WGS) entry which is preliminary data.</text>
</comment>
<sequence>MAKSASAEPPLRVGLLEGEDDVPGRRAEEVGPAPRRRDDTGPPSQDAEGEEVVTEGFGGRVRIVRAVEVAASPGVVVVAAHLVAVGKPLVSVRGGQAVRPGGRRGVRAAAHPARGAAAHSHHRDVRSEAVVEVRPTSWRRSTWERSLSLSSIPLPRARGAGRRSRGKAPLNGLETSGSKTIDAKKPGAFVSKFAGSDLIFGLEKSKLKERGSATRGISSTSTMSNWQSGIKMPPTWPPFTRSTWDDRARSFLESLSRMGREDELYPSVPMALNGSEGELRRVRGLAVPSSLAAAGTEGGGTDGAGEADEAGSGAAPDGKDGASPEPVRSDGTDGADGPSAPKPDAA</sequence>
<feature type="region of interest" description="Disordered" evidence="1">
    <location>
        <begin position="1"/>
        <end position="54"/>
    </location>
</feature>
<accession>K0R3C0</accession>
<evidence type="ECO:0000256" key="1">
    <source>
        <dbReference type="SAM" id="MobiDB-lite"/>
    </source>
</evidence>
<feature type="region of interest" description="Disordered" evidence="1">
    <location>
        <begin position="211"/>
        <end position="242"/>
    </location>
</feature>
<reference evidence="2 3" key="1">
    <citation type="journal article" date="2012" name="Genome Biol.">
        <title>Genome and low-iron response of an oceanic diatom adapted to chronic iron limitation.</title>
        <authorList>
            <person name="Lommer M."/>
            <person name="Specht M."/>
            <person name="Roy A.S."/>
            <person name="Kraemer L."/>
            <person name="Andreson R."/>
            <person name="Gutowska M.A."/>
            <person name="Wolf J."/>
            <person name="Bergner S.V."/>
            <person name="Schilhabel M.B."/>
            <person name="Klostermeier U.C."/>
            <person name="Beiko R.G."/>
            <person name="Rosenstiel P."/>
            <person name="Hippler M."/>
            <person name="Laroche J."/>
        </authorList>
    </citation>
    <scope>NUCLEOTIDE SEQUENCE [LARGE SCALE GENOMIC DNA]</scope>
    <source>
        <strain evidence="2 3">CCMP1005</strain>
    </source>
</reference>
<dbReference type="AlphaFoldDB" id="K0R3C0"/>
<feature type="non-terminal residue" evidence="2">
    <location>
        <position position="346"/>
    </location>
</feature>
<feature type="region of interest" description="Disordered" evidence="1">
    <location>
        <begin position="292"/>
        <end position="346"/>
    </location>
</feature>
<evidence type="ECO:0000313" key="2">
    <source>
        <dbReference type="EMBL" id="EJK47353.1"/>
    </source>
</evidence>
<feature type="region of interest" description="Disordered" evidence="1">
    <location>
        <begin position="154"/>
        <end position="179"/>
    </location>
</feature>
<feature type="compositionally biased region" description="Basic and acidic residues" evidence="1">
    <location>
        <begin position="22"/>
        <end position="40"/>
    </location>
</feature>
<feature type="compositionally biased region" description="Basic and acidic residues" evidence="1">
    <location>
        <begin position="317"/>
        <end position="331"/>
    </location>
</feature>
<organism evidence="2 3">
    <name type="scientific">Thalassiosira oceanica</name>
    <name type="common">Marine diatom</name>
    <dbReference type="NCBI Taxonomy" id="159749"/>
    <lineage>
        <taxon>Eukaryota</taxon>
        <taxon>Sar</taxon>
        <taxon>Stramenopiles</taxon>
        <taxon>Ochrophyta</taxon>
        <taxon>Bacillariophyta</taxon>
        <taxon>Coscinodiscophyceae</taxon>
        <taxon>Thalassiosirophycidae</taxon>
        <taxon>Thalassiosirales</taxon>
        <taxon>Thalassiosiraceae</taxon>
        <taxon>Thalassiosira</taxon>
    </lineage>
</organism>
<evidence type="ECO:0000313" key="3">
    <source>
        <dbReference type="Proteomes" id="UP000266841"/>
    </source>
</evidence>